<protein>
    <submittedName>
        <fullName evidence="3">Uncharacterized protein</fullName>
    </submittedName>
</protein>
<dbReference type="EMBL" id="AP018929">
    <property type="protein sequence ID" value="BBG22981.1"/>
    <property type="molecule type" value="Genomic_DNA"/>
</dbReference>
<dbReference type="STRING" id="1294262.GCA_001316085_02724"/>
<name>A0A510DS21_9CREN</name>
<accession>A0A510DS21</accession>
<keyword evidence="2" id="KW-0472">Membrane</keyword>
<feature type="transmembrane region" description="Helical" evidence="2">
    <location>
        <begin position="14"/>
        <end position="35"/>
    </location>
</feature>
<keyword evidence="2" id="KW-0812">Transmembrane</keyword>
<dbReference type="KEGG" id="step:IC006_0265"/>
<keyword evidence="4" id="KW-1185">Reference proteome</keyword>
<keyword evidence="2" id="KW-1133">Transmembrane helix</keyword>
<sequence length="152" mass="17048">MTYLQRLDDVFADIFMIVAVLFGVTLITAGVELLMKSPVLSYLITALEIEGVALLVSFLANAFIPLSEDNQFEEPESKPEIKQSVSTKRVSPDERGYPMDSDLIPIDRWYDDEKGMCVKAMSKDGGDNFTLCYKQIPNEIDKQGGKSNDKRN</sequence>
<evidence type="ECO:0000256" key="2">
    <source>
        <dbReference type="SAM" id="Phobius"/>
    </source>
</evidence>
<feature type="region of interest" description="Disordered" evidence="1">
    <location>
        <begin position="70"/>
        <end position="100"/>
    </location>
</feature>
<evidence type="ECO:0000256" key="1">
    <source>
        <dbReference type="SAM" id="MobiDB-lite"/>
    </source>
</evidence>
<evidence type="ECO:0000313" key="4">
    <source>
        <dbReference type="Proteomes" id="UP000322983"/>
    </source>
</evidence>
<organism evidence="3 4">
    <name type="scientific">Sulfuracidifex tepidarius</name>
    <dbReference type="NCBI Taxonomy" id="1294262"/>
    <lineage>
        <taxon>Archaea</taxon>
        <taxon>Thermoproteota</taxon>
        <taxon>Thermoprotei</taxon>
        <taxon>Sulfolobales</taxon>
        <taxon>Sulfolobaceae</taxon>
        <taxon>Sulfuracidifex</taxon>
    </lineage>
</organism>
<gene>
    <name evidence="3" type="ORF">IC006_0265</name>
</gene>
<dbReference type="AlphaFoldDB" id="A0A510DS21"/>
<feature type="transmembrane region" description="Helical" evidence="2">
    <location>
        <begin position="42"/>
        <end position="64"/>
    </location>
</feature>
<reference evidence="3 4" key="1">
    <citation type="journal article" date="2020" name="Int. J. Syst. Evol. Microbiol.">
        <title>Sulfuracidifex tepidarius gen. nov., sp. nov. and transfer of Sulfolobus metallicus Huber and Stetter 1992 to the genus Sulfuracidifex as Sulfuracidifex metallicus comb. nov.</title>
        <authorList>
            <person name="Itoh T."/>
            <person name="Miura T."/>
            <person name="Sakai H.D."/>
            <person name="Kato S."/>
            <person name="Ohkuma M."/>
            <person name="Takashina T."/>
        </authorList>
    </citation>
    <scope>NUCLEOTIDE SEQUENCE [LARGE SCALE GENOMIC DNA]</scope>
    <source>
        <strain evidence="3 4">IC-006</strain>
    </source>
</reference>
<evidence type="ECO:0000313" key="3">
    <source>
        <dbReference type="EMBL" id="BBG22981.1"/>
    </source>
</evidence>
<proteinExistence type="predicted"/>
<dbReference type="Proteomes" id="UP000322983">
    <property type="component" value="Chromosome"/>
</dbReference>